<dbReference type="Pfam" id="PF00004">
    <property type="entry name" value="AAA"/>
    <property type="match status" value="1"/>
</dbReference>
<dbReference type="GO" id="GO:1990275">
    <property type="term" value="F:preribosome binding"/>
    <property type="evidence" value="ECO:0007669"/>
    <property type="project" value="TreeGrafter"/>
</dbReference>
<evidence type="ECO:0000256" key="3">
    <source>
        <dbReference type="ARBA" id="ARBA00022840"/>
    </source>
</evidence>
<gene>
    <name evidence="5" type="ORF">L873DRAFT_1893196</name>
</gene>
<accession>A0A3N4ISR4</accession>
<dbReference type="GO" id="GO:0005524">
    <property type="term" value="F:ATP binding"/>
    <property type="evidence" value="ECO:0007669"/>
    <property type="project" value="UniProtKB-KW"/>
</dbReference>
<dbReference type="InterPro" id="IPR050168">
    <property type="entry name" value="AAA_ATPase_domain"/>
</dbReference>
<organism evidence="5 6">
    <name type="scientific">Choiromyces venosus 120613-1</name>
    <dbReference type="NCBI Taxonomy" id="1336337"/>
    <lineage>
        <taxon>Eukaryota</taxon>
        <taxon>Fungi</taxon>
        <taxon>Dikarya</taxon>
        <taxon>Ascomycota</taxon>
        <taxon>Pezizomycotina</taxon>
        <taxon>Pezizomycetes</taxon>
        <taxon>Pezizales</taxon>
        <taxon>Tuberaceae</taxon>
        <taxon>Choiromyces</taxon>
    </lineage>
</organism>
<dbReference type="GO" id="GO:0042254">
    <property type="term" value="P:ribosome biogenesis"/>
    <property type="evidence" value="ECO:0007669"/>
    <property type="project" value="TreeGrafter"/>
</dbReference>
<evidence type="ECO:0000313" key="6">
    <source>
        <dbReference type="Proteomes" id="UP000276215"/>
    </source>
</evidence>
<dbReference type="PANTHER" id="PTHR23077">
    <property type="entry name" value="AAA-FAMILY ATPASE"/>
    <property type="match status" value="1"/>
</dbReference>
<dbReference type="SMART" id="SM00382">
    <property type="entry name" value="AAA"/>
    <property type="match status" value="1"/>
</dbReference>
<dbReference type="GO" id="GO:0005634">
    <property type="term" value="C:nucleus"/>
    <property type="evidence" value="ECO:0007669"/>
    <property type="project" value="TreeGrafter"/>
</dbReference>
<comment type="similarity">
    <text evidence="1">Belongs to the AAA ATPase family.</text>
</comment>
<dbReference type="GO" id="GO:0016887">
    <property type="term" value="F:ATP hydrolysis activity"/>
    <property type="evidence" value="ECO:0007669"/>
    <property type="project" value="InterPro"/>
</dbReference>
<evidence type="ECO:0000313" key="5">
    <source>
        <dbReference type="EMBL" id="RPA89213.1"/>
    </source>
</evidence>
<dbReference type="InterPro" id="IPR003959">
    <property type="entry name" value="ATPase_AAA_core"/>
</dbReference>
<dbReference type="InterPro" id="IPR027417">
    <property type="entry name" value="P-loop_NTPase"/>
</dbReference>
<dbReference type="Proteomes" id="UP000276215">
    <property type="component" value="Unassembled WGS sequence"/>
</dbReference>
<proteinExistence type="inferred from homology"/>
<dbReference type="AlphaFoldDB" id="A0A3N4ISR4"/>
<feature type="domain" description="AAA+ ATPase" evidence="4">
    <location>
        <begin position="23"/>
        <end position="159"/>
    </location>
</feature>
<reference evidence="5 6" key="1">
    <citation type="journal article" date="2018" name="Nat. Ecol. Evol.">
        <title>Pezizomycetes genomes reveal the molecular basis of ectomycorrhizal truffle lifestyle.</title>
        <authorList>
            <person name="Murat C."/>
            <person name="Payen T."/>
            <person name="Noel B."/>
            <person name="Kuo A."/>
            <person name="Morin E."/>
            <person name="Chen J."/>
            <person name="Kohler A."/>
            <person name="Krizsan K."/>
            <person name="Balestrini R."/>
            <person name="Da Silva C."/>
            <person name="Montanini B."/>
            <person name="Hainaut M."/>
            <person name="Levati E."/>
            <person name="Barry K.W."/>
            <person name="Belfiori B."/>
            <person name="Cichocki N."/>
            <person name="Clum A."/>
            <person name="Dockter R.B."/>
            <person name="Fauchery L."/>
            <person name="Guy J."/>
            <person name="Iotti M."/>
            <person name="Le Tacon F."/>
            <person name="Lindquist E.A."/>
            <person name="Lipzen A."/>
            <person name="Malagnac F."/>
            <person name="Mello A."/>
            <person name="Molinier V."/>
            <person name="Miyauchi S."/>
            <person name="Poulain J."/>
            <person name="Riccioni C."/>
            <person name="Rubini A."/>
            <person name="Sitrit Y."/>
            <person name="Splivallo R."/>
            <person name="Traeger S."/>
            <person name="Wang M."/>
            <person name="Zifcakova L."/>
            <person name="Wipf D."/>
            <person name="Zambonelli A."/>
            <person name="Paolocci F."/>
            <person name="Nowrousian M."/>
            <person name="Ottonello S."/>
            <person name="Baldrian P."/>
            <person name="Spatafora J.W."/>
            <person name="Henrissat B."/>
            <person name="Nagy L.G."/>
            <person name="Aury J.M."/>
            <person name="Wincker P."/>
            <person name="Grigoriev I.V."/>
            <person name="Bonfante P."/>
            <person name="Martin F.M."/>
        </authorList>
    </citation>
    <scope>NUCLEOTIDE SEQUENCE [LARGE SCALE GENOMIC DNA]</scope>
    <source>
        <strain evidence="5 6">120613-1</strain>
    </source>
</reference>
<dbReference type="GO" id="GO:0003723">
    <property type="term" value="F:RNA binding"/>
    <property type="evidence" value="ECO:0007669"/>
    <property type="project" value="TreeGrafter"/>
</dbReference>
<protein>
    <submittedName>
        <fullName evidence="5">AAA ATPase</fullName>
    </submittedName>
</protein>
<dbReference type="InterPro" id="IPR003593">
    <property type="entry name" value="AAA+_ATPase"/>
</dbReference>
<sequence length="183" mass="20387">MKCKWPSCGQSRSRNSLLVWGSLHRLGYFFGAPGCGKTLLAKAVANKSGANFISIHGPELLNKYVGESERAVRQFFSRARASIPCLIFFNELDALTPRHNDSLSESSSRVVNTLRTELDGFNDRKGIYIIATANRPDVIDPGMLRPGRLDRLLFVDLPNAEGRVEILKTITKKTPLSNIDLRQ</sequence>
<dbReference type="PANTHER" id="PTHR23077:SF171">
    <property type="entry name" value="NUCLEAR VALOSIN-CONTAINING PROTEIN-LIKE"/>
    <property type="match status" value="1"/>
</dbReference>
<evidence type="ECO:0000256" key="2">
    <source>
        <dbReference type="ARBA" id="ARBA00022741"/>
    </source>
</evidence>
<dbReference type="SUPFAM" id="SSF52540">
    <property type="entry name" value="P-loop containing nucleoside triphosphate hydrolases"/>
    <property type="match status" value="1"/>
</dbReference>
<name>A0A3N4ISR4_9PEZI</name>
<keyword evidence="3" id="KW-0067">ATP-binding</keyword>
<evidence type="ECO:0000256" key="1">
    <source>
        <dbReference type="ARBA" id="ARBA00006914"/>
    </source>
</evidence>
<dbReference type="STRING" id="1336337.A0A3N4ISR4"/>
<keyword evidence="2" id="KW-0547">Nucleotide-binding</keyword>
<evidence type="ECO:0000259" key="4">
    <source>
        <dbReference type="SMART" id="SM00382"/>
    </source>
</evidence>
<dbReference type="EMBL" id="ML120602">
    <property type="protein sequence ID" value="RPA89213.1"/>
    <property type="molecule type" value="Genomic_DNA"/>
</dbReference>
<dbReference type="OrthoDB" id="3428209at2759"/>
<keyword evidence="6" id="KW-1185">Reference proteome</keyword>
<dbReference type="Gene3D" id="1.10.8.60">
    <property type="match status" value="1"/>
</dbReference>
<dbReference type="Gene3D" id="3.40.50.300">
    <property type="entry name" value="P-loop containing nucleotide triphosphate hydrolases"/>
    <property type="match status" value="1"/>
</dbReference>